<comment type="similarity">
    <text evidence="1">Belongs to the ATP-dependent AMP-binding enzyme family.</text>
</comment>
<dbReference type="GO" id="GO:0031177">
    <property type="term" value="F:phosphopantetheine binding"/>
    <property type="evidence" value="ECO:0007669"/>
    <property type="project" value="InterPro"/>
</dbReference>
<dbReference type="NCBIfam" id="NF002937">
    <property type="entry name" value="PRK03584.1"/>
    <property type="match status" value="1"/>
</dbReference>
<keyword evidence="6" id="KW-0067">ATP-binding</keyword>
<dbReference type="Proteomes" id="UP000295727">
    <property type="component" value="Chromosome 2"/>
</dbReference>
<keyword evidence="4 8" id="KW-0436">Ligase</keyword>
<dbReference type="GO" id="GO:0006629">
    <property type="term" value="P:lipid metabolic process"/>
    <property type="evidence" value="ECO:0007669"/>
    <property type="project" value="InterPro"/>
</dbReference>
<dbReference type="Gene3D" id="3.40.50.1820">
    <property type="entry name" value="alpha/beta hydrolase"/>
    <property type="match status" value="1"/>
</dbReference>
<reference evidence="8 9" key="1">
    <citation type="submission" date="2019-03" db="EMBL/GenBank/DDBJ databases">
        <title>Paraburkholderia sp. 7MH5, isolated from subtropical forest soil.</title>
        <authorList>
            <person name="Gao Z.-H."/>
            <person name="Qiu L.-H."/>
        </authorList>
    </citation>
    <scope>NUCLEOTIDE SEQUENCE [LARGE SCALE GENOMIC DNA]</scope>
    <source>
        <strain evidence="8 9">7MH5</strain>
    </source>
</reference>
<dbReference type="SMART" id="SM00824">
    <property type="entry name" value="PKS_TE"/>
    <property type="match status" value="1"/>
</dbReference>
<gene>
    <name evidence="8" type="ORF">E1956_21605</name>
</gene>
<evidence type="ECO:0000256" key="1">
    <source>
        <dbReference type="ARBA" id="ARBA00006432"/>
    </source>
</evidence>
<dbReference type="InterPro" id="IPR009081">
    <property type="entry name" value="PP-bd_ACP"/>
</dbReference>
<dbReference type="PROSITE" id="PS00455">
    <property type="entry name" value="AMP_BINDING"/>
    <property type="match status" value="1"/>
</dbReference>
<dbReference type="NCBIfam" id="TIGR01217">
    <property type="entry name" value="ac_ac_CoA_syn"/>
    <property type="match status" value="1"/>
</dbReference>
<dbReference type="InterPro" id="IPR042099">
    <property type="entry name" value="ANL_N_sf"/>
</dbReference>
<dbReference type="KEGG" id="ppai:E1956_21605"/>
<dbReference type="SUPFAM" id="SSF56801">
    <property type="entry name" value="Acetyl-CoA synthetase-like"/>
    <property type="match status" value="1"/>
</dbReference>
<dbReference type="SUPFAM" id="SSF53474">
    <property type="entry name" value="alpha/beta-Hydrolases"/>
    <property type="match status" value="1"/>
</dbReference>
<keyword evidence="9" id="KW-1185">Reference proteome</keyword>
<dbReference type="Gene3D" id="3.40.50.12780">
    <property type="entry name" value="N-terminal domain of ligase-like"/>
    <property type="match status" value="1"/>
</dbReference>
<dbReference type="SUPFAM" id="SSF47336">
    <property type="entry name" value="ACP-like"/>
    <property type="match status" value="1"/>
</dbReference>
<dbReference type="InterPro" id="IPR006162">
    <property type="entry name" value="Ppantetheine_attach_site"/>
</dbReference>
<evidence type="ECO:0000256" key="6">
    <source>
        <dbReference type="ARBA" id="ARBA00022840"/>
    </source>
</evidence>
<dbReference type="InterPro" id="IPR001031">
    <property type="entry name" value="Thioesterase"/>
</dbReference>
<evidence type="ECO:0000256" key="5">
    <source>
        <dbReference type="ARBA" id="ARBA00022741"/>
    </source>
</evidence>
<dbReference type="InterPro" id="IPR020845">
    <property type="entry name" value="AMP-binding_CS"/>
</dbReference>
<dbReference type="InterPro" id="IPR020806">
    <property type="entry name" value="PKS_PP-bd"/>
</dbReference>
<dbReference type="InterPro" id="IPR029058">
    <property type="entry name" value="AB_hydrolase_fold"/>
</dbReference>
<feature type="domain" description="Carrier" evidence="7">
    <location>
        <begin position="690"/>
        <end position="765"/>
    </location>
</feature>
<dbReference type="EMBL" id="CP038149">
    <property type="protein sequence ID" value="QBR00760.1"/>
    <property type="molecule type" value="Genomic_DNA"/>
</dbReference>
<accession>A0A4P7D1W0</accession>
<sequence length="1060" mass="115677">MRNLDFDINAGHRSIDLEPIYRPSPERVAASQMTAFAAALQTHSGVPLPDYPTLHALSVTQYRTFWRFFIDWCEGLDLAGNPEPVCIGNECESATFFPNLELNYADNLLREIPASVNAYALTACHADGREVRMTRTELRARVAQVALALERQGLRAGDRVAAVLRNDENAVIAALAVAALGATLSTAAPDMGVDALLDRFGQLSPTLLIAHTAPLPFDRGTPVPAKVAELASSLDSLKAIVSLDDGQLSSDVKQPLLSLRELVASADAADFVWRRFPFNHQLFIMFSSGTTGKPKCIVHGAGGTLIEHLKEHRLHSDFRDGDKLYFHTSCSWMMWNWQLSALASGVEIVTYDGPIANVDTLWRLVADQKVTVFGTSPAYLKMCSEAKLVPGQQFDLRALRALMSTGATLFDAQYEWVRQNVKPLSVQSISGGTDILGCFVLGNPNLPVYSGEAQCTSLALDVCAWHDSAPTDLVGELVCRNPFPSRPLGFFNDPDGSRFHAAYFAANHGVWTHGDRIEFSSQGGARLHGRSDGVLNVRGIKVGPGDIYRIISDIPGIHEAMVVEQRMPVVNGSHDASSAADCGPSARAAEQRVVLLLVLERELTLTGSLKARIRQDLARRGSLAHVPDVIVQVDELPVTHSGKLSEAAVRSALNDLPVGNTAALRNPACLESIRHHPALSSKRAHEPAGESTEDLERYLQVLWERLFDLSPIDPDANFFELGGDSLLGAGLVAEIEAGTGRTISLATLLAAPTIRRLADWLRNDTATDASQAIVQIRPGTGHPVFVVHSITGTVMESSRLIGRLQCARPFYGLHAQGLGGELPPQSSVEEMAASYIAQIRSIQAEGPYSIIGYSFGGMVAFEVAQQLSRAGEAIELLCLLDTYVNERYLPLQHWLQFHCQYVVRQWHALRSMSRIEGMRHISRKLSAVMDRIRMRFGHLARRPAADTVGLPPLLVRVRESMRVAMMNYQPRAYSAGPIHFLRADSLQHGRADPLPVWMRVASKGVVVSEVSGSHSGILQEPNVRAVAWVLDRALSGTVQLQTLQTQCAEPVCATYQPVDG</sequence>
<evidence type="ECO:0000256" key="2">
    <source>
        <dbReference type="ARBA" id="ARBA00022450"/>
    </source>
</evidence>
<dbReference type="AlphaFoldDB" id="A0A4P7D1W0"/>
<dbReference type="InterPro" id="IPR036736">
    <property type="entry name" value="ACP-like_sf"/>
</dbReference>
<keyword evidence="3" id="KW-0597">Phosphoprotein</keyword>
<keyword evidence="5" id="KW-0547">Nucleotide-binding</keyword>
<proteinExistence type="inferred from homology"/>
<protein>
    <submittedName>
        <fullName evidence="8">Acetoacetate--CoA ligase</fullName>
        <ecNumber evidence="8">6.2.1.16</ecNumber>
    </submittedName>
</protein>
<dbReference type="Pfam" id="PF00501">
    <property type="entry name" value="AMP-binding"/>
    <property type="match status" value="1"/>
</dbReference>
<organism evidence="8 9">
    <name type="scientific">Paraburkholderia pallida</name>
    <dbReference type="NCBI Taxonomy" id="2547399"/>
    <lineage>
        <taxon>Bacteria</taxon>
        <taxon>Pseudomonadati</taxon>
        <taxon>Pseudomonadota</taxon>
        <taxon>Betaproteobacteria</taxon>
        <taxon>Burkholderiales</taxon>
        <taxon>Burkholderiaceae</taxon>
        <taxon>Paraburkholderia</taxon>
    </lineage>
</organism>
<dbReference type="GO" id="GO:0030729">
    <property type="term" value="F:acetoacetate-CoA ligase activity"/>
    <property type="evidence" value="ECO:0007669"/>
    <property type="project" value="UniProtKB-EC"/>
</dbReference>
<dbReference type="InterPro" id="IPR005914">
    <property type="entry name" value="Acac_CoA_synth"/>
</dbReference>
<dbReference type="InterPro" id="IPR045851">
    <property type="entry name" value="AMP-bd_C_sf"/>
</dbReference>
<dbReference type="OrthoDB" id="9766486at2"/>
<dbReference type="Gene3D" id="1.10.1200.10">
    <property type="entry name" value="ACP-like"/>
    <property type="match status" value="1"/>
</dbReference>
<dbReference type="Pfam" id="PF00550">
    <property type="entry name" value="PP-binding"/>
    <property type="match status" value="1"/>
</dbReference>
<dbReference type="SMART" id="SM00823">
    <property type="entry name" value="PKS_PP"/>
    <property type="match status" value="1"/>
</dbReference>
<evidence type="ECO:0000259" key="7">
    <source>
        <dbReference type="PROSITE" id="PS50075"/>
    </source>
</evidence>
<dbReference type="GO" id="GO:0005524">
    <property type="term" value="F:ATP binding"/>
    <property type="evidence" value="ECO:0007669"/>
    <property type="project" value="UniProtKB-KW"/>
</dbReference>
<evidence type="ECO:0000256" key="3">
    <source>
        <dbReference type="ARBA" id="ARBA00022553"/>
    </source>
</evidence>
<dbReference type="PROSITE" id="PS00012">
    <property type="entry name" value="PHOSPHOPANTETHEINE"/>
    <property type="match status" value="1"/>
</dbReference>
<dbReference type="Gene3D" id="3.30.300.30">
    <property type="match status" value="1"/>
</dbReference>
<evidence type="ECO:0000313" key="8">
    <source>
        <dbReference type="EMBL" id="QBR00760.1"/>
    </source>
</evidence>
<dbReference type="PANTHER" id="PTHR42921">
    <property type="entry name" value="ACETOACETYL-COA SYNTHETASE"/>
    <property type="match status" value="1"/>
</dbReference>
<evidence type="ECO:0000313" key="9">
    <source>
        <dbReference type="Proteomes" id="UP000295727"/>
    </source>
</evidence>
<dbReference type="RefSeq" id="WP_134754716.1">
    <property type="nucleotide sequence ID" value="NZ_CP038149.1"/>
</dbReference>
<dbReference type="EC" id="6.2.1.16" evidence="8"/>
<name>A0A4P7D1W0_9BURK</name>
<dbReference type="InterPro" id="IPR000873">
    <property type="entry name" value="AMP-dep_synth/lig_dom"/>
</dbReference>
<dbReference type="Pfam" id="PF00975">
    <property type="entry name" value="Thioesterase"/>
    <property type="match status" value="1"/>
</dbReference>
<evidence type="ECO:0000256" key="4">
    <source>
        <dbReference type="ARBA" id="ARBA00022598"/>
    </source>
</evidence>
<dbReference type="PANTHER" id="PTHR42921:SF1">
    <property type="entry name" value="ACETOACETYL-COA SYNTHETASE"/>
    <property type="match status" value="1"/>
</dbReference>
<keyword evidence="2" id="KW-0596">Phosphopantetheine</keyword>
<dbReference type="PROSITE" id="PS50075">
    <property type="entry name" value="CARRIER"/>
    <property type="match status" value="1"/>
</dbReference>
<dbReference type="InterPro" id="IPR020802">
    <property type="entry name" value="TesA-like"/>
</dbReference>